<dbReference type="Gene3D" id="2.30.40.10">
    <property type="entry name" value="Urease, subunit C, domain 1"/>
    <property type="match status" value="1"/>
</dbReference>
<evidence type="ECO:0000256" key="4">
    <source>
        <dbReference type="ARBA" id="ARBA00022801"/>
    </source>
</evidence>
<evidence type="ECO:0000313" key="8">
    <source>
        <dbReference type="Proteomes" id="UP000261231"/>
    </source>
</evidence>
<comment type="caution">
    <text evidence="7">The sequence shown here is derived from an EMBL/GenBank/DDBJ whole genome shotgun (WGS) entry which is preliminary data.</text>
</comment>
<dbReference type="EC" id="3.5.2.2" evidence="7"/>
<evidence type="ECO:0000256" key="1">
    <source>
        <dbReference type="ARBA" id="ARBA00001947"/>
    </source>
</evidence>
<comment type="PTM">
    <text evidence="5">Carbamylation allows a single lysine to coordinate two divalent metal cations.</text>
</comment>
<evidence type="ECO:0000256" key="3">
    <source>
        <dbReference type="ARBA" id="ARBA00022723"/>
    </source>
</evidence>
<evidence type="ECO:0000256" key="2">
    <source>
        <dbReference type="ARBA" id="ARBA00008829"/>
    </source>
</evidence>
<keyword evidence="8" id="KW-1185">Reference proteome</keyword>
<dbReference type="PANTHER" id="PTHR11647">
    <property type="entry name" value="HYDRANTOINASE/DIHYDROPYRIMIDINASE FAMILY MEMBER"/>
    <property type="match status" value="1"/>
</dbReference>
<sequence length="499" mass="55071">MISLCSFREEEDSLTAKKVGYSMESENIYGCEMQEDRMKKLIKNGTIVLEDKVIQGDLLIEDEVIAEIGQNLDAEGGQIVDATGLVVLPGGIDVHTHFNIDVGVRAVDDFSTGTIAAAFGGTTTIVDHMGFGPKGCNLHHQLGVYKGYTNGKCVTDYGIHGVFQDINEDILKETEVMMADGVSSFKMYLTYDYKLEDADTLKVLKKLKDIGGITTVHCENDAIIHYLRDKFVAEGKTEAKYHPQSRPPYCEAEAVDRMIALAKAAGKAPLYIVHVSAKESVNLIREARKAGDTVFGETCPQYLVLDESRYDDPVEGLKFILSPPLRAKEHQEAIWQGIKDGTLQVIATDHCSFDFHGDKQNGKDDFTKCPNGAPGVETRMPIVFSEGVSKGRLSLNEFAAVTSTNPAKIFGMYPKKGVLAPGSDADIVLMNPDMEVTITKNILHENVDYTPYEGIQVKGWPVMTMVRGQAVVENERLQVPLGFGRYINRKPVKYTELLK</sequence>
<dbReference type="SUPFAM" id="SSF51338">
    <property type="entry name" value="Composite domain of metallo-dependent hydrolases"/>
    <property type="match status" value="2"/>
</dbReference>
<dbReference type="SUPFAM" id="SSF51556">
    <property type="entry name" value="Metallo-dependent hydrolases"/>
    <property type="match status" value="1"/>
</dbReference>
<dbReference type="AlphaFoldDB" id="A0A3E2XMB4"/>
<dbReference type="InterPro" id="IPR011059">
    <property type="entry name" value="Metal-dep_hydrolase_composite"/>
</dbReference>
<dbReference type="Pfam" id="PF01979">
    <property type="entry name" value="Amidohydro_1"/>
    <property type="match status" value="1"/>
</dbReference>
<dbReference type="FunFam" id="3.20.20.140:FF:000174">
    <property type="entry name" value="Dihydropyrimidinase-related protein 2"/>
    <property type="match status" value="1"/>
</dbReference>
<dbReference type="InterPro" id="IPR011778">
    <property type="entry name" value="Hydantoinase/dihydroPyrase"/>
</dbReference>
<dbReference type="GO" id="GO:0005829">
    <property type="term" value="C:cytosol"/>
    <property type="evidence" value="ECO:0007669"/>
    <property type="project" value="TreeGrafter"/>
</dbReference>
<dbReference type="NCBIfam" id="TIGR02033">
    <property type="entry name" value="D-hydantoinase"/>
    <property type="match status" value="1"/>
</dbReference>
<accession>A0A3E2XMB4</accession>
<evidence type="ECO:0000256" key="5">
    <source>
        <dbReference type="PIRSR" id="PIRSR611778-50"/>
    </source>
</evidence>
<feature type="modified residue" description="N6-carboxylysine" evidence="5">
    <location>
        <position position="186"/>
    </location>
</feature>
<dbReference type="GO" id="GO:0004157">
    <property type="term" value="F:dihydropyrimidinase activity"/>
    <property type="evidence" value="ECO:0007669"/>
    <property type="project" value="UniProtKB-EC"/>
</dbReference>
<gene>
    <name evidence="7" type="primary">hydA</name>
    <name evidence="7" type="ORF">DW747_08270</name>
</gene>
<dbReference type="InterPro" id="IPR032466">
    <property type="entry name" value="Metal_Hydrolase"/>
</dbReference>
<keyword evidence="4 7" id="KW-0378">Hydrolase</keyword>
<comment type="cofactor">
    <cofactor evidence="1">
        <name>Zn(2+)</name>
        <dbReference type="ChEBI" id="CHEBI:29105"/>
    </cofactor>
</comment>
<protein>
    <submittedName>
        <fullName evidence="7">Dihydropyrimidinase</fullName>
        <ecNumber evidence="7">3.5.2.2</ecNumber>
    </submittedName>
</protein>
<proteinExistence type="inferred from homology"/>
<dbReference type="EMBL" id="QVFD01000006">
    <property type="protein sequence ID" value="RGC47656.1"/>
    <property type="molecule type" value="Genomic_DNA"/>
</dbReference>
<feature type="domain" description="Amidohydrolase-related" evidence="6">
    <location>
        <begin position="86"/>
        <end position="471"/>
    </location>
</feature>
<dbReference type="CDD" id="cd01314">
    <property type="entry name" value="D-HYD"/>
    <property type="match status" value="1"/>
</dbReference>
<reference evidence="7 8" key="1">
    <citation type="submission" date="2018-08" db="EMBL/GenBank/DDBJ databases">
        <title>A genome reference for cultivated species of the human gut microbiota.</title>
        <authorList>
            <person name="Zou Y."/>
            <person name="Xue W."/>
            <person name="Luo G."/>
        </authorList>
    </citation>
    <scope>NUCLEOTIDE SEQUENCE [LARGE SCALE GENOMIC DNA]</scope>
    <source>
        <strain evidence="7 8">AM28-39</strain>
    </source>
</reference>
<dbReference type="GO" id="GO:0046872">
    <property type="term" value="F:metal ion binding"/>
    <property type="evidence" value="ECO:0007669"/>
    <property type="project" value="UniProtKB-KW"/>
</dbReference>
<dbReference type="OrthoDB" id="9765462at2"/>
<evidence type="ECO:0000259" key="6">
    <source>
        <dbReference type="Pfam" id="PF01979"/>
    </source>
</evidence>
<dbReference type="Proteomes" id="UP000261231">
    <property type="component" value="Unassembled WGS sequence"/>
</dbReference>
<dbReference type="Gene3D" id="3.20.20.140">
    <property type="entry name" value="Metal-dependent hydrolases"/>
    <property type="match status" value="1"/>
</dbReference>
<dbReference type="PANTHER" id="PTHR11647:SF1">
    <property type="entry name" value="COLLAPSIN RESPONSE MEDIATOR PROTEIN"/>
    <property type="match status" value="1"/>
</dbReference>
<evidence type="ECO:0000313" key="7">
    <source>
        <dbReference type="EMBL" id="RGC47656.1"/>
    </source>
</evidence>
<name>A0A3E2XMB4_9FIRM</name>
<organism evidence="7 8">
    <name type="scientific">Coprococcus catus</name>
    <dbReference type="NCBI Taxonomy" id="116085"/>
    <lineage>
        <taxon>Bacteria</taxon>
        <taxon>Bacillati</taxon>
        <taxon>Bacillota</taxon>
        <taxon>Clostridia</taxon>
        <taxon>Lachnospirales</taxon>
        <taxon>Lachnospiraceae</taxon>
        <taxon>Coprococcus</taxon>
    </lineage>
</organism>
<dbReference type="InterPro" id="IPR006680">
    <property type="entry name" value="Amidohydro-rel"/>
</dbReference>
<dbReference type="InterPro" id="IPR050378">
    <property type="entry name" value="Metallo-dep_Hydrolases_sf"/>
</dbReference>
<keyword evidence="3" id="KW-0479">Metal-binding</keyword>
<comment type="similarity">
    <text evidence="2">Belongs to the metallo-dependent hydrolases superfamily. Hydantoinase/dihydropyrimidinase family.</text>
</comment>